<accession>A0ABV5PEQ6</accession>
<evidence type="ECO:0000313" key="1">
    <source>
        <dbReference type="EMBL" id="MFB9521673.1"/>
    </source>
</evidence>
<dbReference type="EMBL" id="JBHMCR010000009">
    <property type="protein sequence ID" value="MFB9521673.1"/>
    <property type="molecule type" value="Genomic_DNA"/>
</dbReference>
<evidence type="ECO:0000313" key="2">
    <source>
        <dbReference type="Proteomes" id="UP001589718"/>
    </source>
</evidence>
<dbReference type="RefSeq" id="WP_345228456.1">
    <property type="nucleotide sequence ID" value="NZ_BAAAXE010000015.1"/>
</dbReference>
<sequence length="102" mass="10896">MTRGEITDPGEYAHGTLLPSLGAPADCATGRAPAADRTRYEAARAVAHHWVIPLNADLADPHAPTAAFERFAALPEPDRRAWLGQYVAAVRACDLTRIPAVP</sequence>
<organism evidence="1 2">
    <name type="scientific">Streptomyces cremeus</name>
    <dbReference type="NCBI Taxonomy" id="66881"/>
    <lineage>
        <taxon>Bacteria</taxon>
        <taxon>Bacillati</taxon>
        <taxon>Actinomycetota</taxon>
        <taxon>Actinomycetes</taxon>
        <taxon>Kitasatosporales</taxon>
        <taxon>Streptomycetaceae</taxon>
        <taxon>Streptomyces</taxon>
    </lineage>
</organism>
<protein>
    <submittedName>
        <fullName evidence="1">Uncharacterized protein</fullName>
    </submittedName>
</protein>
<gene>
    <name evidence="1" type="ORF">ACFFTU_17150</name>
</gene>
<name>A0ABV5PEQ6_STRCM</name>
<keyword evidence="2" id="KW-1185">Reference proteome</keyword>
<comment type="caution">
    <text evidence="1">The sequence shown here is derived from an EMBL/GenBank/DDBJ whole genome shotgun (WGS) entry which is preliminary data.</text>
</comment>
<reference evidence="1 2" key="1">
    <citation type="submission" date="2024-09" db="EMBL/GenBank/DDBJ databases">
        <authorList>
            <person name="Sun Q."/>
            <person name="Mori K."/>
        </authorList>
    </citation>
    <scope>NUCLEOTIDE SEQUENCE [LARGE SCALE GENOMIC DNA]</scope>
    <source>
        <strain evidence="1 2">JCM 4362</strain>
    </source>
</reference>
<proteinExistence type="predicted"/>
<dbReference type="Proteomes" id="UP001589718">
    <property type="component" value="Unassembled WGS sequence"/>
</dbReference>